<evidence type="ECO:0000256" key="4">
    <source>
        <dbReference type="ARBA" id="ARBA00023136"/>
    </source>
</evidence>
<feature type="transmembrane region" description="Helical" evidence="5">
    <location>
        <begin position="47"/>
        <end position="71"/>
    </location>
</feature>
<dbReference type="EMBL" id="JWZT01003645">
    <property type="protein sequence ID" value="KII66000.1"/>
    <property type="molecule type" value="Genomic_DNA"/>
</dbReference>
<gene>
    <name evidence="6" type="ORF">RF11_01310</name>
</gene>
<dbReference type="InterPro" id="IPR018499">
    <property type="entry name" value="Tetraspanin/Peripherin"/>
</dbReference>
<evidence type="ECO:0000313" key="6">
    <source>
        <dbReference type="EMBL" id="KII66000.1"/>
    </source>
</evidence>
<dbReference type="GO" id="GO:0016020">
    <property type="term" value="C:membrane"/>
    <property type="evidence" value="ECO:0007669"/>
    <property type="project" value="UniProtKB-SubCell"/>
</dbReference>
<evidence type="ECO:0000256" key="2">
    <source>
        <dbReference type="ARBA" id="ARBA00022692"/>
    </source>
</evidence>
<feature type="transmembrane region" description="Helical" evidence="5">
    <location>
        <begin position="181"/>
        <end position="204"/>
    </location>
</feature>
<evidence type="ECO:0008006" key="8">
    <source>
        <dbReference type="Google" id="ProtNLM"/>
    </source>
</evidence>
<name>A0A0C2MNR0_THEKT</name>
<keyword evidence="4 5" id="KW-0472">Membrane</keyword>
<sequence>MSLFVIRIVTFFSLLLFFLVSLGETITVVFLETFGSNFCPQVVNFHFIGLLIVLFSLLTVIHLTAIIGLCSNSSACKYIFYAVSSLLFIGLTVLLVLFCIHWTQNKSILEKCADFEFNLQKHPKSYVINSYQKNHHCCGLISKEDWGNVYPPSCCKDEKSPCDAPFDTPCSQFLIKWKPWILFNTLGGLCTMILLSPLVIAGLIRSRKRTDTYLTLNDRF</sequence>
<accession>A0A0C2MNR0</accession>
<dbReference type="OrthoDB" id="5982705at2759"/>
<protein>
    <recommendedName>
        <fullName evidence="8">Tetraspanin</fullName>
    </recommendedName>
</protein>
<keyword evidence="7" id="KW-1185">Reference proteome</keyword>
<keyword evidence="3 5" id="KW-1133">Transmembrane helix</keyword>
<dbReference type="AlphaFoldDB" id="A0A0C2MNR0"/>
<reference evidence="6 7" key="1">
    <citation type="journal article" date="2014" name="Genome Biol. Evol.">
        <title>The genome of the myxosporean Thelohanellus kitauei shows adaptations to nutrient acquisition within its fish host.</title>
        <authorList>
            <person name="Yang Y."/>
            <person name="Xiong J."/>
            <person name="Zhou Z."/>
            <person name="Huo F."/>
            <person name="Miao W."/>
            <person name="Ran C."/>
            <person name="Liu Y."/>
            <person name="Zhang J."/>
            <person name="Feng J."/>
            <person name="Wang M."/>
            <person name="Wang M."/>
            <person name="Wang L."/>
            <person name="Yao B."/>
        </authorList>
    </citation>
    <scope>NUCLEOTIDE SEQUENCE [LARGE SCALE GENOMIC DNA]</scope>
    <source>
        <strain evidence="6">Wuqing</strain>
    </source>
</reference>
<evidence type="ECO:0000313" key="7">
    <source>
        <dbReference type="Proteomes" id="UP000031668"/>
    </source>
</evidence>
<proteinExistence type="predicted"/>
<evidence type="ECO:0000256" key="1">
    <source>
        <dbReference type="ARBA" id="ARBA00004141"/>
    </source>
</evidence>
<dbReference type="Proteomes" id="UP000031668">
    <property type="component" value="Unassembled WGS sequence"/>
</dbReference>
<feature type="transmembrane region" description="Helical" evidence="5">
    <location>
        <begin position="78"/>
        <end position="103"/>
    </location>
</feature>
<evidence type="ECO:0000256" key="5">
    <source>
        <dbReference type="SAM" id="Phobius"/>
    </source>
</evidence>
<dbReference type="SUPFAM" id="SSF48652">
    <property type="entry name" value="Tetraspanin"/>
    <property type="match status" value="1"/>
</dbReference>
<comment type="caution">
    <text evidence="6">The sequence shown here is derived from an EMBL/GenBank/DDBJ whole genome shotgun (WGS) entry which is preliminary data.</text>
</comment>
<organism evidence="6 7">
    <name type="scientific">Thelohanellus kitauei</name>
    <name type="common">Myxosporean</name>
    <dbReference type="NCBI Taxonomy" id="669202"/>
    <lineage>
        <taxon>Eukaryota</taxon>
        <taxon>Metazoa</taxon>
        <taxon>Cnidaria</taxon>
        <taxon>Myxozoa</taxon>
        <taxon>Myxosporea</taxon>
        <taxon>Bivalvulida</taxon>
        <taxon>Platysporina</taxon>
        <taxon>Myxobolidae</taxon>
        <taxon>Thelohanellus</taxon>
    </lineage>
</organism>
<comment type="subcellular location">
    <subcellularLocation>
        <location evidence="1">Membrane</location>
        <topology evidence="1">Multi-pass membrane protein</topology>
    </subcellularLocation>
</comment>
<dbReference type="InterPro" id="IPR008952">
    <property type="entry name" value="Tetraspanin_EC2_sf"/>
</dbReference>
<dbReference type="Gene3D" id="1.10.1450.10">
    <property type="entry name" value="Tetraspanin"/>
    <property type="match status" value="1"/>
</dbReference>
<evidence type="ECO:0000256" key="3">
    <source>
        <dbReference type="ARBA" id="ARBA00022989"/>
    </source>
</evidence>
<dbReference type="Pfam" id="PF00335">
    <property type="entry name" value="Tetraspanin"/>
    <property type="match status" value="1"/>
</dbReference>
<keyword evidence="2 5" id="KW-0812">Transmembrane</keyword>